<feature type="transmembrane region" description="Helical" evidence="8">
    <location>
        <begin position="296"/>
        <end position="318"/>
    </location>
</feature>
<gene>
    <name evidence="10" type="ORF">UFOPK2046_00342</name>
</gene>
<keyword evidence="4 8" id="KW-0812">Transmembrane</keyword>
<comment type="subcellular location">
    <subcellularLocation>
        <location evidence="1">Cell membrane</location>
        <topology evidence="1">Multi-pass membrane protein</topology>
    </subcellularLocation>
</comment>
<keyword evidence="5 8" id="KW-1133">Transmembrane helix</keyword>
<name>A0A6J6J1A6_9ZZZZ</name>
<feature type="transmembrane region" description="Helical" evidence="8">
    <location>
        <begin position="115"/>
        <end position="141"/>
    </location>
</feature>
<keyword evidence="2" id="KW-0813">Transport</keyword>
<evidence type="ECO:0000256" key="2">
    <source>
        <dbReference type="ARBA" id="ARBA00022448"/>
    </source>
</evidence>
<keyword evidence="3" id="KW-1003">Cell membrane</keyword>
<evidence type="ECO:0000256" key="6">
    <source>
        <dbReference type="ARBA" id="ARBA00023136"/>
    </source>
</evidence>
<dbReference type="GO" id="GO:0005886">
    <property type="term" value="C:plasma membrane"/>
    <property type="evidence" value="ECO:0007669"/>
    <property type="project" value="UniProtKB-SubCell"/>
</dbReference>
<evidence type="ECO:0000256" key="3">
    <source>
        <dbReference type="ARBA" id="ARBA00022475"/>
    </source>
</evidence>
<dbReference type="Pfam" id="PF07690">
    <property type="entry name" value="MFS_1"/>
    <property type="match status" value="1"/>
</dbReference>
<dbReference type="InterPro" id="IPR005829">
    <property type="entry name" value="Sugar_transporter_CS"/>
</dbReference>
<dbReference type="GO" id="GO:0022857">
    <property type="term" value="F:transmembrane transporter activity"/>
    <property type="evidence" value="ECO:0007669"/>
    <property type="project" value="InterPro"/>
</dbReference>
<dbReference type="InterPro" id="IPR011701">
    <property type="entry name" value="MFS"/>
</dbReference>
<accession>A0A6J6J1A6</accession>
<dbReference type="EMBL" id="CAEZVP010000041">
    <property type="protein sequence ID" value="CAB4630621.1"/>
    <property type="molecule type" value="Genomic_DNA"/>
</dbReference>
<feature type="transmembrane region" description="Helical" evidence="8">
    <location>
        <begin position="237"/>
        <end position="260"/>
    </location>
</feature>
<evidence type="ECO:0000256" key="5">
    <source>
        <dbReference type="ARBA" id="ARBA00022989"/>
    </source>
</evidence>
<feature type="region of interest" description="Disordered" evidence="7">
    <location>
        <begin position="182"/>
        <end position="201"/>
    </location>
</feature>
<evidence type="ECO:0000256" key="4">
    <source>
        <dbReference type="ARBA" id="ARBA00022692"/>
    </source>
</evidence>
<feature type="domain" description="Major facilitator superfamily (MFS) profile" evidence="9">
    <location>
        <begin position="1"/>
        <end position="383"/>
    </location>
</feature>
<feature type="transmembrane region" description="Helical" evidence="8">
    <location>
        <begin position="23"/>
        <end position="44"/>
    </location>
</feature>
<dbReference type="AlphaFoldDB" id="A0A6J6J1A6"/>
<feature type="transmembrane region" description="Helical" evidence="8">
    <location>
        <begin position="80"/>
        <end position="103"/>
    </location>
</feature>
<sequence>MQAAYFGLRPMVTYRAIELDAPISQIGLLAAAFGGLSLLVAIPVGHWLDRIGPGRGTVVGVILEAAGAVTALFASNFTILFIAAMIMGLGHVVAMPGHTMYIATHFPAEKHMEMYTNYSTMVSVGQAIGPGATLFLAGQFASSTASNQINSQAGLAIALLVCLSALPAAIIIREAKGQHALSHPQQSAKERKLKKQERKSSGSNSTTWAIMLSSAIVVAAQDVLITFLPLWAIERNISPSMVGALLASRAVFTLLIRMVSLRLVDRFGRKEILAWSIVCGCIGFASLTFVSQEFAFLSMAFLGIGLGIAQPITLVMLMDTVDKSERGKALGVRMFGHRLGQLALPLAMGGVADVAGMNGAWLATTMVMSTGVFLTIFKSPPENNAE</sequence>
<protein>
    <submittedName>
        <fullName evidence="10">Unannotated protein</fullName>
    </submittedName>
</protein>
<dbReference type="InterPro" id="IPR020846">
    <property type="entry name" value="MFS_dom"/>
</dbReference>
<keyword evidence="6 8" id="KW-0472">Membrane</keyword>
<proteinExistence type="predicted"/>
<dbReference type="PANTHER" id="PTHR23517:SF3">
    <property type="entry name" value="INTEGRAL MEMBRANE TRANSPORT PROTEIN"/>
    <property type="match status" value="1"/>
</dbReference>
<dbReference type="Gene3D" id="1.20.1250.20">
    <property type="entry name" value="MFS general substrate transporter like domains"/>
    <property type="match status" value="2"/>
</dbReference>
<evidence type="ECO:0000256" key="1">
    <source>
        <dbReference type="ARBA" id="ARBA00004651"/>
    </source>
</evidence>
<reference evidence="10" key="1">
    <citation type="submission" date="2020-05" db="EMBL/GenBank/DDBJ databases">
        <authorList>
            <person name="Chiriac C."/>
            <person name="Salcher M."/>
            <person name="Ghai R."/>
            <person name="Kavagutti S V."/>
        </authorList>
    </citation>
    <scope>NUCLEOTIDE SEQUENCE</scope>
</reference>
<feature type="transmembrane region" description="Helical" evidence="8">
    <location>
        <begin position="208"/>
        <end position="231"/>
    </location>
</feature>
<feature type="transmembrane region" description="Helical" evidence="8">
    <location>
        <begin position="272"/>
        <end position="290"/>
    </location>
</feature>
<dbReference type="PROSITE" id="PS50850">
    <property type="entry name" value="MFS"/>
    <property type="match status" value="1"/>
</dbReference>
<dbReference type="InterPro" id="IPR050171">
    <property type="entry name" value="MFS_Transporters"/>
</dbReference>
<evidence type="ECO:0000256" key="7">
    <source>
        <dbReference type="SAM" id="MobiDB-lite"/>
    </source>
</evidence>
<dbReference type="PANTHER" id="PTHR23517">
    <property type="entry name" value="RESISTANCE PROTEIN MDTM, PUTATIVE-RELATED-RELATED"/>
    <property type="match status" value="1"/>
</dbReference>
<evidence type="ECO:0000313" key="10">
    <source>
        <dbReference type="EMBL" id="CAB4630621.1"/>
    </source>
</evidence>
<organism evidence="10">
    <name type="scientific">freshwater metagenome</name>
    <dbReference type="NCBI Taxonomy" id="449393"/>
    <lineage>
        <taxon>unclassified sequences</taxon>
        <taxon>metagenomes</taxon>
        <taxon>ecological metagenomes</taxon>
    </lineage>
</organism>
<dbReference type="SUPFAM" id="SSF103473">
    <property type="entry name" value="MFS general substrate transporter"/>
    <property type="match status" value="1"/>
</dbReference>
<evidence type="ECO:0000256" key="8">
    <source>
        <dbReference type="SAM" id="Phobius"/>
    </source>
</evidence>
<dbReference type="InterPro" id="IPR036259">
    <property type="entry name" value="MFS_trans_sf"/>
</dbReference>
<dbReference type="PROSITE" id="PS00216">
    <property type="entry name" value="SUGAR_TRANSPORT_1"/>
    <property type="match status" value="1"/>
</dbReference>
<feature type="transmembrane region" description="Helical" evidence="8">
    <location>
        <begin position="153"/>
        <end position="172"/>
    </location>
</feature>
<evidence type="ECO:0000259" key="9">
    <source>
        <dbReference type="PROSITE" id="PS50850"/>
    </source>
</evidence>